<reference evidence="1 2" key="1">
    <citation type="submission" date="2019-04" db="EMBL/GenBank/DDBJ databases">
        <title>An improved genome assembly and genetic linkage map for asparagus bean, Vigna unguiculata ssp. sesquipedialis.</title>
        <authorList>
            <person name="Xia Q."/>
            <person name="Zhang R."/>
            <person name="Dong Y."/>
        </authorList>
    </citation>
    <scope>NUCLEOTIDE SEQUENCE [LARGE SCALE GENOMIC DNA]</scope>
    <source>
        <tissue evidence="1">Leaf</tissue>
    </source>
</reference>
<evidence type="ECO:0000313" key="1">
    <source>
        <dbReference type="EMBL" id="QCD90123.1"/>
    </source>
</evidence>
<gene>
    <name evidence="1" type="ORF">DEO72_LG4g1077</name>
</gene>
<dbReference type="AlphaFoldDB" id="A0A4D6LNS5"/>
<evidence type="ECO:0000313" key="2">
    <source>
        <dbReference type="Proteomes" id="UP000501690"/>
    </source>
</evidence>
<protein>
    <submittedName>
        <fullName evidence="1">Uncharacterized protein</fullName>
    </submittedName>
</protein>
<dbReference type="EMBL" id="CP039348">
    <property type="protein sequence ID" value="QCD90123.1"/>
    <property type="molecule type" value="Genomic_DNA"/>
</dbReference>
<organism evidence="1 2">
    <name type="scientific">Vigna unguiculata</name>
    <name type="common">Cowpea</name>
    <dbReference type="NCBI Taxonomy" id="3917"/>
    <lineage>
        <taxon>Eukaryota</taxon>
        <taxon>Viridiplantae</taxon>
        <taxon>Streptophyta</taxon>
        <taxon>Embryophyta</taxon>
        <taxon>Tracheophyta</taxon>
        <taxon>Spermatophyta</taxon>
        <taxon>Magnoliopsida</taxon>
        <taxon>eudicotyledons</taxon>
        <taxon>Gunneridae</taxon>
        <taxon>Pentapetalae</taxon>
        <taxon>rosids</taxon>
        <taxon>fabids</taxon>
        <taxon>Fabales</taxon>
        <taxon>Fabaceae</taxon>
        <taxon>Papilionoideae</taxon>
        <taxon>50 kb inversion clade</taxon>
        <taxon>NPAAA clade</taxon>
        <taxon>indigoferoid/millettioid clade</taxon>
        <taxon>Phaseoleae</taxon>
        <taxon>Vigna</taxon>
    </lineage>
</organism>
<proteinExistence type="predicted"/>
<keyword evidence="2" id="KW-1185">Reference proteome</keyword>
<accession>A0A4D6LNS5</accession>
<sequence length="91" mass="10009">MLPPVASPIAGAAASFFLLFFSFSNTYTWGCLYCRRLLRLPPPPTADQRTVPLRRLHPPPATPNTVVGQAILATLSPSFSKLRLTFLLLAR</sequence>
<dbReference type="Proteomes" id="UP000501690">
    <property type="component" value="Linkage Group LG4"/>
</dbReference>
<name>A0A4D6LNS5_VIGUN</name>